<sequence length="100" mass="10478">MSLTPGFLQALLLMGAASFLCRAGGFFLMRYVPVTPRLESALRALPFGVMLGIAAPVVLQGRVPESVGLALVVLVMAWRGNDLLAALTGVAAVALLRPLM</sequence>
<keyword evidence="3" id="KW-1185">Reference proteome</keyword>
<keyword evidence="1" id="KW-1133">Transmembrane helix</keyword>
<dbReference type="EMBL" id="ADVL01000330">
    <property type="protein sequence ID" value="EFH11714.1"/>
    <property type="molecule type" value="Genomic_DNA"/>
</dbReference>
<name>D5RLV5_9PROT</name>
<proteinExistence type="predicted"/>
<dbReference type="HOGENOM" id="CLU_152361_1_0_5"/>
<feature type="transmembrane region" description="Helical" evidence="1">
    <location>
        <begin position="71"/>
        <end position="96"/>
    </location>
</feature>
<dbReference type="Pfam" id="PF05437">
    <property type="entry name" value="AzlD"/>
    <property type="match status" value="1"/>
</dbReference>
<evidence type="ECO:0000256" key="1">
    <source>
        <dbReference type="SAM" id="Phobius"/>
    </source>
</evidence>
<evidence type="ECO:0000313" key="2">
    <source>
        <dbReference type="EMBL" id="EFH11714.1"/>
    </source>
</evidence>
<dbReference type="Proteomes" id="UP000005324">
    <property type="component" value="Unassembled WGS sequence"/>
</dbReference>
<comment type="caution">
    <text evidence="2">The sequence shown here is derived from an EMBL/GenBank/DDBJ whole genome shotgun (WGS) entry which is preliminary data.</text>
</comment>
<dbReference type="OrthoDB" id="7679326at2"/>
<protein>
    <submittedName>
        <fullName evidence="2">Branched-chain amino acid transport protein (AzlD)</fullName>
    </submittedName>
</protein>
<gene>
    <name evidence="2" type="ORF">HMPREF0731_2066</name>
</gene>
<accession>D5RLV5</accession>
<keyword evidence="1" id="KW-0812">Transmembrane</keyword>
<dbReference type="RefSeq" id="WP_007004483.1">
    <property type="nucleotide sequence ID" value="NZ_GG770779.1"/>
</dbReference>
<dbReference type="InterPro" id="IPR008407">
    <property type="entry name" value="Brnchd-chn_aa_trnsp_AzlD"/>
</dbReference>
<feature type="transmembrane region" description="Helical" evidence="1">
    <location>
        <begin position="6"/>
        <end position="29"/>
    </location>
</feature>
<reference evidence="2 3" key="1">
    <citation type="submission" date="2010-04" db="EMBL/GenBank/DDBJ databases">
        <authorList>
            <person name="Qin X."/>
            <person name="Bachman B."/>
            <person name="Battles P."/>
            <person name="Bell A."/>
            <person name="Bess C."/>
            <person name="Bickham C."/>
            <person name="Chaboub L."/>
            <person name="Chen D."/>
            <person name="Coyle M."/>
            <person name="Deiros D.R."/>
            <person name="Dinh H."/>
            <person name="Forbes L."/>
            <person name="Fowler G."/>
            <person name="Francisco L."/>
            <person name="Fu Q."/>
            <person name="Gubbala S."/>
            <person name="Hale W."/>
            <person name="Han Y."/>
            <person name="Hemphill L."/>
            <person name="Highlander S.K."/>
            <person name="Hirani K."/>
            <person name="Hogues M."/>
            <person name="Jackson L."/>
            <person name="Jakkamsetti A."/>
            <person name="Javaid M."/>
            <person name="Jiang H."/>
            <person name="Korchina V."/>
            <person name="Kovar C."/>
            <person name="Lara F."/>
            <person name="Lee S."/>
            <person name="Mata R."/>
            <person name="Mathew T."/>
            <person name="Moen C."/>
            <person name="Morales K."/>
            <person name="Munidasa M."/>
            <person name="Nazareth L."/>
            <person name="Ngo R."/>
            <person name="Nguyen L."/>
            <person name="Okwuonu G."/>
            <person name="Ongeri F."/>
            <person name="Patil S."/>
            <person name="Petrosino J."/>
            <person name="Pham C."/>
            <person name="Pham P."/>
            <person name="Pu L.-L."/>
            <person name="Puazo M."/>
            <person name="Raj R."/>
            <person name="Reid J."/>
            <person name="Rouhana J."/>
            <person name="Saada N."/>
            <person name="Shang Y."/>
            <person name="Simmons D."/>
            <person name="Thornton R."/>
            <person name="Warren J."/>
            <person name="Weissenberger G."/>
            <person name="Zhang J."/>
            <person name="Zhang L."/>
            <person name="Zhou C."/>
            <person name="Zhu D."/>
            <person name="Muzny D."/>
            <person name="Worley K."/>
            <person name="Gibbs R."/>
        </authorList>
    </citation>
    <scope>NUCLEOTIDE SEQUENCE [LARGE SCALE GENOMIC DNA]</scope>
    <source>
        <strain evidence="2 3">ATCC 49957</strain>
    </source>
</reference>
<keyword evidence="1" id="KW-0472">Membrane</keyword>
<evidence type="ECO:0000313" key="3">
    <source>
        <dbReference type="Proteomes" id="UP000005324"/>
    </source>
</evidence>
<feature type="transmembrane region" description="Helical" evidence="1">
    <location>
        <begin position="41"/>
        <end position="59"/>
    </location>
</feature>
<organism evidence="2 3">
    <name type="scientific">Pseudoroseomonas cervicalis ATCC 49957</name>
    <dbReference type="NCBI Taxonomy" id="525371"/>
    <lineage>
        <taxon>Bacteria</taxon>
        <taxon>Pseudomonadati</taxon>
        <taxon>Pseudomonadota</taxon>
        <taxon>Alphaproteobacteria</taxon>
        <taxon>Acetobacterales</taxon>
        <taxon>Roseomonadaceae</taxon>
        <taxon>Roseomonas</taxon>
    </lineage>
</organism>
<dbReference type="AlphaFoldDB" id="D5RLV5"/>